<proteinExistence type="inferred from homology"/>
<keyword evidence="8" id="KW-0238">DNA-binding</keyword>
<dbReference type="GO" id="GO:0003677">
    <property type="term" value="F:DNA binding"/>
    <property type="evidence" value="ECO:0007669"/>
    <property type="project" value="UniProtKB-KW"/>
</dbReference>
<dbReference type="InterPro" id="IPR007693">
    <property type="entry name" value="DNA_helicase_DnaB-like_N"/>
</dbReference>
<organism evidence="13">
    <name type="scientific">marine metagenome</name>
    <dbReference type="NCBI Taxonomy" id="408172"/>
    <lineage>
        <taxon>unclassified sequences</taxon>
        <taxon>metagenomes</taxon>
        <taxon>ecological metagenomes</taxon>
    </lineage>
</organism>
<dbReference type="InterPro" id="IPR036185">
    <property type="entry name" value="DNA_heli_DnaB-like_N_sf"/>
</dbReference>
<dbReference type="Pfam" id="PF00772">
    <property type="entry name" value="DnaB"/>
    <property type="match status" value="1"/>
</dbReference>
<keyword evidence="9" id="KW-0413">Isomerase</keyword>
<dbReference type="InterPro" id="IPR007692">
    <property type="entry name" value="DNA_helicase_DnaB"/>
</dbReference>
<dbReference type="InterPro" id="IPR016136">
    <property type="entry name" value="DNA_helicase_N/primase_C"/>
</dbReference>
<evidence type="ECO:0000256" key="8">
    <source>
        <dbReference type="ARBA" id="ARBA00023125"/>
    </source>
</evidence>
<feature type="domain" description="SF4 helicase" evidence="12">
    <location>
        <begin position="197"/>
        <end position="467"/>
    </location>
</feature>
<evidence type="ECO:0000256" key="4">
    <source>
        <dbReference type="ARBA" id="ARBA00022741"/>
    </source>
</evidence>
<protein>
    <recommendedName>
        <fullName evidence="10">DNA 5'-3' helicase</fullName>
        <ecNumber evidence="10">5.6.2.3</ecNumber>
    </recommendedName>
</protein>
<evidence type="ECO:0000259" key="12">
    <source>
        <dbReference type="PROSITE" id="PS51199"/>
    </source>
</evidence>
<dbReference type="FunFam" id="3.40.50.300:FF:000076">
    <property type="entry name" value="Replicative DNA helicase"/>
    <property type="match status" value="1"/>
</dbReference>
<dbReference type="CDD" id="cd00984">
    <property type="entry name" value="DnaB_C"/>
    <property type="match status" value="1"/>
</dbReference>
<evidence type="ECO:0000256" key="7">
    <source>
        <dbReference type="ARBA" id="ARBA00022840"/>
    </source>
</evidence>
<accession>A0A381NLJ1</accession>
<comment type="similarity">
    <text evidence="1">Belongs to the helicase family. DnaB subfamily.</text>
</comment>
<evidence type="ECO:0000256" key="1">
    <source>
        <dbReference type="ARBA" id="ARBA00008428"/>
    </source>
</evidence>
<evidence type="ECO:0000313" key="13">
    <source>
        <dbReference type="EMBL" id="SUZ55455.1"/>
    </source>
</evidence>
<dbReference type="InterPro" id="IPR007694">
    <property type="entry name" value="DNA_helicase_DnaB-like_C"/>
</dbReference>
<keyword evidence="7" id="KW-0067">ATP-binding</keyword>
<reference evidence="13" key="1">
    <citation type="submission" date="2018-05" db="EMBL/GenBank/DDBJ databases">
        <authorList>
            <person name="Lanie J.A."/>
            <person name="Ng W.-L."/>
            <person name="Kazmierczak K.M."/>
            <person name="Andrzejewski T.M."/>
            <person name="Davidsen T.M."/>
            <person name="Wayne K.J."/>
            <person name="Tettelin H."/>
            <person name="Glass J.I."/>
            <person name="Rusch D."/>
            <person name="Podicherti R."/>
            <person name="Tsui H.-C.T."/>
            <person name="Winkler M.E."/>
        </authorList>
    </citation>
    <scope>NUCLEOTIDE SEQUENCE</scope>
</reference>
<dbReference type="InterPro" id="IPR003593">
    <property type="entry name" value="AAA+_ATPase"/>
</dbReference>
<dbReference type="Gene3D" id="1.10.860.10">
    <property type="entry name" value="DNAb Helicase, Chain A"/>
    <property type="match status" value="1"/>
</dbReference>
<dbReference type="GO" id="GO:0005829">
    <property type="term" value="C:cytosol"/>
    <property type="evidence" value="ECO:0007669"/>
    <property type="project" value="TreeGrafter"/>
</dbReference>
<dbReference type="Pfam" id="PF03796">
    <property type="entry name" value="DnaB_C"/>
    <property type="match status" value="1"/>
</dbReference>
<dbReference type="GO" id="GO:0016787">
    <property type="term" value="F:hydrolase activity"/>
    <property type="evidence" value="ECO:0007669"/>
    <property type="project" value="UniProtKB-KW"/>
</dbReference>
<evidence type="ECO:0000256" key="2">
    <source>
        <dbReference type="ARBA" id="ARBA00022515"/>
    </source>
</evidence>
<name>A0A381NLJ1_9ZZZZ</name>
<dbReference type="PANTHER" id="PTHR30153:SF2">
    <property type="entry name" value="REPLICATIVE DNA HELICASE"/>
    <property type="match status" value="1"/>
</dbReference>
<dbReference type="PROSITE" id="PS51199">
    <property type="entry name" value="SF4_HELICASE"/>
    <property type="match status" value="1"/>
</dbReference>
<dbReference type="AlphaFoldDB" id="A0A381NLJ1"/>
<dbReference type="EC" id="5.6.2.3" evidence="10"/>
<gene>
    <name evidence="13" type="ORF">METZ01_LOCUS8309</name>
</gene>
<keyword evidence="6" id="KW-0347">Helicase</keyword>
<dbReference type="SUPFAM" id="SSF52540">
    <property type="entry name" value="P-loop containing nucleoside triphosphate hydrolases"/>
    <property type="match status" value="1"/>
</dbReference>
<dbReference type="GO" id="GO:1990077">
    <property type="term" value="C:primosome complex"/>
    <property type="evidence" value="ECO:0007669"/>
    <property type="project" value="UniProtKB-KW"/>
</dbReference>
<dbReference type="SUPFAM" id="SSF48024">
    <property type="entry name" value="N-terminal domain of DnaB helicase"/>
    <property type="match status" value="1"/>
</dbReference>
<dbReference type="InterPro" id="IPR027417">
    <property type="entry name" value="P-loop_NTPase"/>
</dbReference>
<keyword evidence="2" id="KW-0639">Primosome</keyword>
<keyword evidence="5" id="KW-0378">Hydrolase</keyword>
<dbReference type="Gene3D" id="3.40.50.300">
    <property type="entry name" value="P-loop containing nucleotide triphosphate hydrolases"/>
    <property type="match status" value="1"/>
</dbReference>
<keyword evidence="3" id="KW-0235">DNA replication</keyword>
<evidence type="ECO:0000256" key="9">
    <source>
        <dbReference type="ARBA" id="ARBA00023235"/>
    </source>
</evidence>
<evidence type="ECO:0000256" key="11">
    <source>
        <dbReference type="ARBA" id="ARBA00048954"/>
    </source>
</evidence>
<dbReference type="NCBIfam" id="NF004384">
    <property type="entry name" value="PRK05748.1"/>
    <property type="match status" value="1"/>
</dbReference>
<evidence type="ECO:0000256" key="10">
    <source>
        <dbReference type="ARBA" id="ARBA00044969"/>
    </source>
</evidence>
<dbReference type="PANTHER" id="PTHR30153">
    <property type="entry name" value="REPLICATIVE DNA HELICASE DNAB"/>
    <property type="match status" value="1"/>
</dbReference>
<dbReference type="GO" id="GO:0043139">
    <property type="term" value="F:5'-3' DNA helicase activity"/>
    <property type="evidence" value="ECO:0007669"/>
    <property type="project" value="UniProtKB-EC"/>
</dbReference>
<dbReference type="EMBL" id="UINC01000444">
    <property type="protein sequence ID" value="SUZ55455.1"/>
    <property type="molecule type" value="Genomic_DNA"/>
</dbReference>
<evidence type="ECO:0000256" key="3">
    <source>
        <dbReference type="ARBA" id="ARBA00022705"/>
    </source>
</evidence>
<dbReference type="SMART" id="SM00382">
    <property type="entry name" value="AAA"/>
    <property type="match status" value="1"/>
</dbReference>
<dbReference type="GO" id="GO:0042802">
    <property type="term" value="F:identical protein binding"/>
    <property type="evidence" value="ECO:0007669"/>
    <property type="project" value="UniProtKB-ARBA"/>
</dbReference>
<dbReference type="GO" id="GO:0005524">
    <property type="term" value="F:ATP binding"/>
    <property type="evidence" value="ECO:0007669"/>
    <property type="project" value="UniProtKB-KW"/>
</dbReference>
<comment type="catalytic activity">
    <reaction evidence="11">
        <text>ATP + H2O = ADP + phosphate + H(+)</text>
        <dbReference type="Rhea" id="RHEA:13065"/>
        <dbReference type="ChEBI" id="CHEBI:15377"/>
        <dbReference type="ChEBI" id="CHEBI:15378"/>
        <dbReference type="ChEBI" id="CHEBI:30616"/>
        <dbReference type="ChEBI" id="CHEBI:43474"/>
        <dbReference type="ChEBI" id="CHEBI:456216"/>
        <dbReference type="EC" id="5.6.2.3"/>
    </reaction>
</comment>
<dbReference type="NCBIfam" id="TIGR00665">
    <property type="entry name" value="DnaB"/>
    <property type="match status" value="1"/>
</dbReference>
<keyword evidence="4" id="KW-0547">Nucleotide-binding</keyword>
<sequence>MTETFETNGLPKQDNSITNLTALKVPPHSVEAEQAVLGGLMIDNTVWDNIADVLLPDDFYRPEHKLIFKVMAQHGEVSSPIDVVTLTESLDSLNELEGAGGTDYLSELVINAPGTANIETYADIIRERAVLRRLISVAHNIAESSYNPAGKKADEILDEAEDQVFNVNDERAKGEGPVHVSPLVSKAVDRVDELAGLDSDLTGLTSGFMDLDKMTSGWQKSDLIIVAGRPSMGKTAFAMNLVENAVMNNDNAVVVFSLEMPAESLIFRMLSSIGKIDQTRLRTGKLNDEDWPGFNAAVKELKDKPLYIDDSGNITPMEMRARLRRIERQFKQEGKSLGLVVVDYLQLMQLKGTTENRVGEISEISRSLKLLARDFECPVIAVSQLNRGLEQRPNKRPVMSDLRESGAIEQDADVITFIYRDEVYNEDSPDKGVAEIIIGKQRNGPIGTIRLSFLGQLTRFENHAQPRYDDSYTHG</sequence>
<evidence type="ECO:0000256" key="5">
    <source>
        <dbReference type="ARBA" id="ARBA00022801"/>
    </source>
</evidence>
<dbReference type="GO" id="GO:0006269">
    <property type="term" value="P:DNA replication, synthesis of primer"/>
    <property type="evidence" value="ECO:0007669"/>
    <property type="project" value="UniProtKB-KW"/>
</dbReference>
<dbReference type="FunFam" id="1.10.860.10:FF:000001">
    <property type="entry name" value="Replicative DNA helicase"/>
    <property type="match status" value="1"/>
</dbReference>
<evidence type="ECO:0000256" key="6">
    <source>
        <dbReference type="ARBA" id="ARBA00022806"/>
    </source>
</evidence>